<dbReference type="Pfam" id="PF13276">
    <property type="entry name" value="HTH_21"/>
    <property type="match status" value="1"/>
</dbReference>
<accession>A0A2U3D0A4</accession>
<dbReference type="Proteomes" id="UP000245380">
    <property type="component" value="Unassembled WGS sequence"/>
</dbReference>
<name>A0A2U3D0A4_SULT2</name>
<feature type="domain" description="HTH-like" evidence="1">
    <location>
        <begin position="30"/>
        <end position="83"/>
    </location>
</feature>
<reference evidence="2 3" key="1">
    <citation type="submission" date="2016-11" db="EMBL/GenBank/DDBJ databases">
        <title>Comparative genomics of Acidibacillus ferroxidans species.</title>
        <authorList>
            <person name="Oliveira G."/>
            <person name="Nunes G."/>
            <person name="Oliveira R."/>
            <person name="Araujo F."/>
            <person name="Salim A."/>
            <person name="Scholte L."/>
            <person name="Morais D."/>
            <person name="Nancucheo I."/>
            <person name="Johnson D.B."/>
            <person name="Grail B."/>
            <person name="Bittencourt J."/>
            <person name="Valadares R."/>
        </authorList>
    </citation>
    <scope>NUCLEOTIDE SEQUENCE [LARGE SCALE GENOMIC DNA]</scope>
    <source>
        <strain evidence="2 3">Y002</strain>
    </source>
</reference>
<evidence type="ECO:0000313" key="2">
    <source>
        <dbReference type="EMBL" id="PWI54698.1"/>
    </source>
</evidence>
<protein>
    <recommendedName>
        <fullName evidence="1">HTH-like domain-containing protein</fullName>
    </recommendedName>
</protein>
<dbReference type="PANTHER" id="PTHR46889">
    <property type="entry name" value="TRANSPOSASE INSF FOR INSERTION SEQUENCE IS3B-RELATED"/>
    <property type="match status" value="1"/>
</dbReference>
<evidence type="ECO:0000259" key="1">
    <source>
        <dbReference type="Pfam" id="PF13276"/>
    </source>
</evidence>
<sequence>MCKVLQVYRSGYYAWLKRPESERKRHRRMVTRRIHEIYLSSRRLYGSPKITQVLRGEGLQIGQKTVAGIMRENGLKSRTVRKYKATTNSKHNHPVHDNVLNQTFQAERPNQVWMSDITYGTPS</sequence>
<dbReference type="RefSeq" id="WP_109431753.1">
    <property type="nucleotide sequence ID" value="NZ_MPDK01000049.1"/>
</dbReference>
<dbReference type="InterPro" id="IPR050900">
    <property type="entry name" value="Transposase_IS3/IS150/IS904"/>
</dbReference>
<comment type="caution">
    <text evidence="2">The sequence shown here is derived from an EMBL/GenBank/DDBJ whole genome shotgun (WGS) entry which is preliminary data.</text>
</comment>
<dbReference type="AlphaFoldDB" id="A0A2U3D0A4"/>
<proteinExistence type="predicted"/>
<dbReference type="InterPro" id="IPR025948">
    <property type="entry name" value="HTH-like_dom"/>
</dbReference>
<dbReference type="EMBL" id="MPDK01000049">
    <property type="protein sequence ID" value="PWI54698.1"/>
    <property type="molecule type" value="Genomic_DNA"/>
</dbReference>
<dbReference type="OrthoDB" id="9775203at2"/>
<organism evidence="2 3">
    <name type="scientific">Sulfoacidibacillus thermotolerans</name>
    <name type="common">Acidibacillus sulfuroxidans</name>
    <dbReference type="NCBI Taxonomy" id="1765684"/>
    <lineage>
        <taxon>Bacteria</taxon>
        <taxon>Bacillati</taxon>
        <taxon>Bacillota</taxon>
        <taxon>Bacilli</taxon>
        <taxon>Bacillales</taxon>
        <taxon>Alicyclobacillaceae</taxon>
        <taxon>Sulfoacidibacillus</taxon>
    </lineage>
</organism>
<keyword evidence="3" id="KW-1185">Reference proteome</keyword>
<gene>
    <name evidence="2" type="ORF">BM613_13660</name>
</gene>
<dbReference type="PANTHER" id="PTHR46889:SF4">
    <property type="entry name" value="TRANSPOSASE INSO FOR INSERTION SEQUENCE ELEMENT IS911B-RELATED"/>
    <property type="match status" value="1"/>
</dbReference>
<evidence type="ECO:0000313" key="3">
    <source>
        <dbReference type="Proteomes" id="UP000245380"/>
    </source>
</evidence>